<dbReference type="Proteomes" id="UP000190890">
    <property type="component" value="Unassembled WGS sequence"/>
</dbReference>
<evidence type="ECO:0000313" key="3">
    <source>
        <dbReference type="Proteomes" id="UP000190890"/>
    </source>
</evidence>
<accession>A0A1S8TKD5</accession>
<feature type="domain" description="HTH cro/C1-type" evidence="1">
    <location>
        <begin position="4"/>
        <end position="59"/>
    </location>
</feature>
<name>A0A1S8TKD5_9CLOT</name>
<dbReference type="OrthoDB" id="9801008at2"/>
<dbReference type="RefSeq" id="WP_158078746.1">
    <property type="nucleotide sequence ID" value="NZ_LZZM01000132.1"/>
</dbReference>
<reference evidence="2 3" key="1">
    <citation type="submission" date="2016-05" db="EMBL/GenBank/DDBJ databases">
        <title>Microbial solvent formation.</title>
        <authorList>
            <person name="Poehlein A."/>
            <person name="Montoya Solano J.D."/>
            <person name="Flitsch S."/>
            <person name="Krabben P."/>
            <person name="Duerre P."/>
            <person name="Daniel R."/>
        </authorList>
    </citation>
    <scope>NUCLEOTIDE SEQUENCE [LARGE SCALE GENOMIC DNA]</scope>
    <source>
        <strain evidence="2 3">DSM 2619</strain>
    </source>
</reference>
<dbReference type="PROSITE" id="PS50943">
    <property type="entry name" value="HTH_CROC1"/>
    <property type="match status" value="1"/>
</dbReference>
<dbReference type="InterPro" id="IPR001387">
    <property type="entry name" value="Cro/C1-type_HTH"/>
</dbReference>
<evidence type="ECO:0000313" key="2">
    <source>
        <dbReference type="EMBL" id="OOM78136.1"/>
    </source>
</evidence>
<dbReference type="CDD" id="cd00093">
    <property type="entry name" value="HTH_XRE"/>
    <property type="match status" value="1"/>
</dbReference>
<proteinExistence type="predicted"/>
<protein>
    <submittedName>
        <fullName evidence="2">Helix-turn-helix protein</fullName>
    </submittedName>
</protein>
<dbReference type="SUPFAM" id="SSF47413">
    <property type="entry name" value="lambda repressor-like DNA-binding domains"/>
    <property type="match status" value="1"/>
</dbReference>
<dbReference type="Pfam" id="PF01381">
    <property type="entry name" value="HTH_3"/>
    <property type="match status" value="1"/>
</dbReference>
<dbReference type="Gene3D" id="1.10.260.40">
    <property type="entry name" value="lambda repressor-like DNA-binding domains"/>
    <property type="match status" value="1"/>
</dbReference>
<evidence type="ECO:0000259" key="1">
    <source>
        <dbReference type="PROSITE" id="PS50943"/>
    </source>
</evidence>
<dbReference type="STRING" id="29367.CLPUN_19950"/>
<comment type="caution">
    <text evidence="2">The sequence shown here is derived from an EMBL/GenBank/DDBJ whole genome shotgun (WGS) entry which is preliminary data.</text>
</comment>
<dbReference type="GO" id="GO:0003677">
    <property type="term" value="F:DNA binding"/>
    <property type="evidence" value="ECO:0007669"/>
    <property type="project" value="InterPro"/>
</dbReference>
<dbReference type="SMART" id="SM00530">
    <property type="entry name" value="HTH_XRE"/>
    <property type="match status" value="1"/>
</dbReference>
<gene>
    <name evidence="2" type="ORF">CLPUN_19950</name>
</gene>
<organism evidence="2 3">
    <name type="scientific">Clostridium puniceum</name>
    <dbReference type="NCBI Taxonomy" id="29367"/>
    <lineage>
        <taxon>Bacteria</taxon>
        <taxon>Bacillati</taxon>
        <taxon>Bacillota</taxon>
        <taxon>Clostridia</taxon>
        <taxon>Eubacteriales</taxon>
        <taxon>Clostridiaceae</taxon>
        <taxon>Clostridium</taxon>
    </lineage>
</organism>
<dbReference type="InterPro" id="IPR010982">
    <property type="entry name" value="Lambda_DNA-bd_dom_sf"/>
</dbReference>
<dbReference type="AlphaFoldDB" id="A0A1S8TKD5"/>
<dbReference type="EMBL" id="LZZM01000132">
    <property type="protein sequence ID" value="OOM78136.1"/>
    <property type="molecule type" value="Genomic_DNA"/>
</dbReference>
<sequence>MNIIAQIRTEKGISQSELGRRCSLSSNHISRIESGKKLPSNEAIKKISRALNICPIKIWAFIYLDDKCNLVDQKSVFCIDCQYFKN</sequence>
<keyword evidence="3" id="KW-1185">Reference proteome</keyword>